<evidence type="ECO:0000313" key="3">
    <source>
        <dbReference type="Proteomes" id="UP000576603"/>
    </source>
</evidence>
<feature type="transmembrane region" description="Helical" evidence="1">
    <location>
        <begin position="272"/>
        <end position="296"/>
    </location>
</feature>
<feature type="transmembrane region" description="Helical" evidence="1">
    <location>
        <begin position="164"/>
        <end position="180"/>
    </location>
</feature>
<keyword evidence="1" id="KW-0472">Membrane</keyword>
<dbReference type="Proteomes" id="UP000576603">
    <property type="component" value="Unassembled WGS sequence"/>
</dbReference>
<dbReference type="RefSeq" id="WP_184421052.1">
    <property type="nucleotide sequence ID" value="NZ_CAVLHV010000009.1"/>
</dbReference>
<sequence length="457" mass="51255">MNASTHDQRLQLPETPQLARTRPALSVLLVAVAAALIRLMYVQHFAVAMPFWDQWDAEGLHLLKPWIEGSLRMVDLFAPHNEHRILPTRLVTLAVYALTGTWNNLYEARASTLIYALIPASLSWIALRDISLGRRRWSLVGLAVLFAALPFGWENFLIGFQSQFYFLIVFGIATVSIAASRHDNLIGCGLVLLLSAVSCSTMASGLLTPIAATAVYLMACLVLPGRRWPALLTCAVLIPLAILAFLKTPVILPHQTMRPHDLLHFADALNHILGWPIIGYHWAVFYLWLLCPIMFVRLIWRKQVTRTDLIMAGLAGWSTIQALAIAMGRGQGLIELTPRYSELLLPGLFANAWFALRMWKADIENRQIRWTARIAITAFAGVLLGGLIVRTPLDWAQLVGRSGALALQQHNTLRYLRTGDPEALNVPHFEIPYPRADLLRQMLDDPTLRRILPNEKD</sequence>
<evidence type="ECO:0000256" key="1">
    <source>
        <dbReference type="SAM" id="Phobius"/>
    </source>
</evidence>
<proteinExistence type="predicted"/>
<comment type="caution">
    <text evidence="2">The sequence shown here is derived from an EMBL/GenBank/DDBJ whole genome shotgun (WGS) entry which is preliminary data.</text>
</comment>
<gene>
    <name evidence="2" type="ORF">FHY32_002234</name>
</gene>
<feature type="transmembrane region" description="Helical" evidence="1">
    <location>
        <begin position="370"/>
        <end position="389"/>
    </location>
</feature>
<name>A0AAW3U4Q4_XANEU</name>
<feature type="transmembrane region" description="Helical" evidence="1">
    <location>
        <begin position="209"/>
        <end position="225"/>
    </location>
</feature>
<keyword evidence="1" id="KW-1133">Transmembrane helix</keyword>
<reference evidence="2 3" key="1">
    <citation type="submission" date="2020-08" db="EMBL/GenBank/DDBJ databases">
        <title>Studying the diversity of plant-associated saprophytic bacteria and their role in host health and plant-pathogen interactions.</title>
        <authorList>
            <person name="Potnis N."/>
        </authorList>
    </citation>
    <scope>NUCLEOTIDE SEQUENCE [LARGE SCALE GENOMIC DNA]</scope>
    <source>
        <strain evidence="2 3">CFBP 7922</strain>
    </source>
</reference>
<dbReference type="AlphaFoldDB" id="A0AAW3U4Q4"/>
<keyword evidence="1" id="KW-0812">Transmembrane</keyword>
<evidence type="ECO:0000313" key="2">
    <source>
        <dbReference type="EMBL" id="MBB4723879.1"/>
    </source>
</evidence>
<feature type="transmembrane region" description="Helical" evidence="1">
    <location>
        <begin position="21"/>
        <end position="41"/>
    </location>
</feature>
<dbReference type="EMBL" id="JACHNL010000004">
    <property type="protein sequence ID" value="MBB4723879.1"/>
    <property type="molecule type" value="Genomic_DNA"/>
</dbReference>
<protein>
    <recommendedName>
        <fullName evidence="4">Glycosyltransferase RgtA/B/C/D-like domain-containing protein</fullName>
    </recommendedName>
</protein>
<organism evidence="2 3">
    <name type="scientific">Xanthomonas euvesicatoria</name>
    <dbReference type="NCBI Taxonomy" id="456327"/>
    <lineage>
        <taxon>Bacteria</taxon>
        <taxon>Pseudomonadati</taxon>
        <taxon>Pseudomonadota</taxon>
        <taxon>Gammaproteobacteria</taxon>
        <taxon>Lysobacterales</taxon>
        <taxon>Lysobacteraceae</taxon>
        <taxon>Xanthomonas</taxon>
    </lineage>
</organism>
<feature type="transmembrane region" description="Helical" evidence="1">
    <location>
        <begin position="232"/>
        <end position="252"/>
    </location>
</feature>
<evidence type="ECO:0008006" key="4">
    <source>
        <dbReference type="Google" id="ProtNLM"/>
    </source>
</evidence>
<accession>A0AAW3U4Q4</accession>
<feature type="transmembrane region" description="Helical" evidence="1">
    <location>
        <begin position="108"/>
        <end position="127"/>
    </location>
</feature>
<feature type="transmembrane region" description="Helical" evidence="1">
    <location>
        <begin position="139"/>
        <end position="158"/>
    </location>
</feature>